<evidence type="ECO:0000256" key="2">
    <source>
        <dbReference type="SAM" id="MobiDB-lite"/>
    </source>
</evidence>
<reference evidence="4 5" key="1">
    <citation type="journal article" date="2023" name="BMC Biol.">
        <title>The compact genome of the sponge Oopsacas minuta (Hexactinellida) is lacking key metazoan core genes.</title>
        <authorList>
            <person name="Santini S."/>
            <person name="Schenkelaars Q."/>
            <person name="Jourda C."/>
            <person name="Duchesne M."/>
            <person name="Belahbib H."/>
            <person name="Rocher C."/>
            <person name="Selva M."/>
            <person name="Riesgo A."/>
            <person name="Vervoort M."/>
            <person name="Leys S.P."/>
            <person name="Kodjabachian L."/>
            <person name="Le Bivic A."/>
            <person name="Borchiellini C."/>
            <person name="Claverie J.M."/>
            <person name="Renard E."/>
        </authorList>
    </citation>
    <scope>NUCLEOTIDE SEQUENCE [LARGE SCALE GENOMIC DNA]</scope>
    <source>
        <strain evidence="4">SPO-2</strain>
    </source>
</reference>
<dbReference type="InterPro" id="IPR056396">
    <property type="entry name" value="HEAT_SCC3-SA"/>
</dbReference>
<feature type="region of interest" description="Disordered" evidence="2">
    <location>
        <begin position="157"/>
        <end position="189"/>
    </location>
</feature>
<feature type="compositionally biased region" description="Polar residues" evidence="2">
    <location>
        <begin position="1082"/>
        <end position="1092"/>
    </location>
</feature>
<comment type="similarity">
    <text evidence="1">Belongs to the SCC3 family.</text>
</comment>
<dbReference type="SUPFAM" id="SSF48371">
    <property type="entry name" value="ARM repeat"/>
    <property type="match status" value="1"/>
</dbReference>
<feature type="compositionally biased region" description="Basic residues" evidence="2">
    <location>
        <begin position="1012"/>
        <end position="1022"/>
    </location>
</feature>
<dbReference type="Proteomes" id="UP001165289">
    <property type="component" value="Unassembled WGS sequence"/>
</dbReference>
<dbReference type="Pfam" id="PF08514">
    <property type="entry name" value="STAG"/>
    <property type="match status" value="1"/>
</dbReference>
<dbReference type="GO" id="GO:0005634">
    <property type="term" value="C:nucleus"/>
    <property type="evidence" value="ECO:0007669"/>
    <property type="project" value="TreeGrafter"/>
</dbReference>
<evidence type="ECO:0000259" key="3">
    <source>
        <dbReference type="PROSITE" id="PS51425"/>
    </source>
</evidence>
<feature type="compositionally biased region" description="Low complexity" evidence="2">
    <location>
        <begin position="1027"/>
        <end position="1040"/>
    </location>
</feature>
<sequence>MLLFKSVKEGKSALTTLASDWLELYVSDNTTGLTELVKFIIESCGCNATLHTAVLTSDRGIVQAIQELTQGFDEDSGDYPLIMSGPLYKRFRNNFSEFIERVMFCCQHGPLYDEMFLPSLLEWLVGLADSQVRAFRHTCTLACLKITTSLSNIAKKSRESLDKTQRQLESEKNKHGSKKSSDRQKTLERSCKEQEQRLIDLEEPMSMLFSSVFVHRYKDIFPDIRALCISELGMWMREYSCLFLQDKYLKYIGWTLYDKVGEVRLRAVESLHFLYEEGTLIPMLQLFTDRFRNRLVSMVMDKDDTVAVQAVKVCKLLLDSELLNTVETEYVCSLVFVENRAVAQAATEFLLAKLFSQDEFQNSLEDLNPTQVAQARVRELLMFYMAYGILEHGAYFVDALWGHTDLLKDWSVMTDLLLELELSQAEESFLIELLTCCAIRAAGGSPPPGRVYKKIIATKERKNISTDRESMTIHICQALPSLLHKFSTDKDKVISLLSIANHFELNLYIVMRLESHYTELLDCVYGIINKHSNADLMNQAVSTLNYLTANDLAIKKTGEVARNKLIDEIVSRFKDFFSAGNYVPIEDPESESGQESEVILTRLKSLYLYFNLTRWGCFTLLLKLLNYCNQHGVYTTPVSSIMYCASLHINWVVASFNKDHLDEAGVKLINEKVPTVLRVLEDSLAYGDDDNVKADSFLILSDLISLLSPNLINHTPTFKHIVITPSIELQDHCTNFVLHYVFSGEGNKDDVVSDQEDIDKQDGDKLELYQKKREVFAAFTRLILYGSFPMVLASRIFVHYIRYYDAFGSMMKLTISKCKEASHVLWSKTILQSLKQLFEEVKDMSTEGQIDKTLAEWSYLKELAKRFNLLTGFELTKIRKIIVSIHLGGIEFVLKRNDATLSPTDDNPSNYPNLEFLDIVQEFSHKLIDEDRYSERGVNFFLGSLLPASYKSRPKLKSWKTLHTFVTTIYKVAAKKVPQTTPADVWSGESGEDFSPTGLPKKQSRGGLRGARGGRGRARGRGRTGMTTLLSPSVTLTSQSEPTEEQDPLALVDPSSSLASHQISSPLISEETASPKLHSPAIQASESDNPEITNWLDDMGNLDSPNMVTSTIEHQRKRNVPSRKRPCYDPPEPMDSETPVAQTRRSKRINLSSNNSSKGSNIEFLHEPDSDGSL</sequence>
<feature type="compositionally biased region" description="Low complexity" evidence="2">
    <location>
        <begin position="1150"/>
        <end position="1161"/>
    </location>
</feature>
<dbReference type="EMBL" id="JAKMXF010000011">
    <property type="protein sequence ID" value="KAI6661551.1"/>
    <property type="molecule type" value="Genomic_DNA"/>
</dbReference>
<dbReference type="PANTHER" id="PTHR11199:SF0">
    <property type="entry name" value="LD34181P-RELATED"/>
    <property type="match status" value="1"/>
</dbReference>
<dbReference type="InterPro" id="IPR016024">
    <property type="entry name" value="ARM-type_fold"/>
</dbReference>
<gene>
    <name evidence="4" type="ORF">LOD99_13424</name>
</gene>
<keyword evidence="5" id="KW-1185">Reference proteome</keyword>
<dbReference type="GO" id="GO:0000785">
    <property type="term" value="C:chromatin"/>
    <property type="evidence" value="ECO:0007669"/>
    <property type="project" value="TreeGrafter"/>
</dbReference>
<feature type="compositionally biased region" description="Basic and acidic residues" evidence="2">
    <location>
        <begin position="1164"/>
        <end position="1174"/>
    </location>
</feature>
<dbReference type="Pfam" id="PF24571">
    <property type="entry name" value="HEAT_SCC3-SA"/>
    <property type="match status" value="1"/>
</dbReference>
<dbReference type="GO" id="GO:0008278">
    <property type="term" value="C:cohesin complex"/>
    <property type="evidence" value="ECO:0007669"/>
    <property type="project" value="TreeGrafter"/>
</dbReference>
<dbReference type="GO" id="GO:0007062">
    <property type="term" value="P:sister chromatid cohesion"/>
    <property type="evidence" value="ECO:0007669"/>
    <property type="project" value="UniProtKB-ARBA"/>
</dbReference>
<feature type="compositionally biased region" description="Polar residues" evidence="2">
    <location>
        <begin position="1103"/>
        <end position="1112"/>
    </location>
</feature>
<dbReference type="AlphaFoldDB" id="A0AAV7KJE6"/>
<feature type="compositionally biased region" description="Basic residues" evidence="2">
    <location>
        <begin position="1115"/>
        <end position="1125"/>
    </location>
</feature>
<evidence type="ECO:0000313" key="4">
    <source>
        <dbReference type="EMBL" id="KAI6661551.1"/>
    </source>
</evidence>
<feature type="region of interest" description="Disordered" evidence="2">
    <location>
        <begin position="980"/>
        <end position="1174"/>
    </location>
</feature>
<dbReference type="GO" id="GO:0003682">
    <property type="term" value="F:chromatin binding"/>
    <property type="evidence" value="ECO:0007669"/>
    <property type="project" value="TreeGrafter"/>
</dbReference>
<accession>A0AAV7KJE6</accession>
<protein>
    <recommendedName>
        <fullName evidence="3">SCD domain-containing protein</fullName>
    </recommendedName>
</protein>
<dbReference type="Pfam" id="PF21581">
    <property type="entry name" value="SCD"/>
    <property type="match status" value="1"/>
</dbReference>
<feature type="domain" description="SCD" evidence="3">
    <location>
        <begin position="213"/>
        <end position="298"/>
    </location>
</feature>
<evidence type="ECO:0000313" key="5">
    <source>
        <dbReference type="Proteomes" id="UP001165289"/>
    </source>
</evidence>
<dbReference type="InterPro" id="IPR020839">
    <property type="entry name" value="SCD"/>
</dbReference>
<evidence type="ECO:0000256" key="1">
    <source>
        <dbReference type="ARBA" id="ARBA00005486"/>
    </source>
</evidence>
<dbReference type="InterPro" id="IPR013721">
    <property type="entry name" value="STAG"/>
</dbReference>
<dbReference type="PROSITE" id="PS51425">
    <property type="entry name" value="SCD"/>
    <property type="match status" value="1"/>
</dbReference>
<comment type="caution">
    <text evidence="4">The sequence shown here is derived from an EMBL/GenBank/DDBJ whole genome shotgun (WGS) entry which is preliminary data.</text>
</comment>
<name>A0AAV7KJE6_9METZ</name>
<dbReference type="InterPro" id="IPR039662">
    <property type="entry name" value="Cohesin_Scc3/SA"/>
</dbReference>
<organism evidence="4 5">
    <name type="scientific">Oopsacas minuta</name>
    <dbReference type="NCBI Taxonomy" id="111878"/>
    <lineage>
        <taxon>Eukaryota</taxon>
        <taxon>Metazoa</taxon>
        <taxon>Porifera</taxon>
        <taxon>Hexactinellida</taxon>
        <taxon>Hexasterophora</taxon>
        <taxon>Lyssacinosida</taxon>
        <taxon>Leucopsacidae</taxon>
        <taxon>Oopsacas</taxon>
    </lineage>
</organism>
<feature type="compositionally biased region" description="Polar residues" evidence="2">
    <location>
        <begin position="1054"/>
        <end position="1067"/>
    </location>
</feature>
<dbReference type="PANTHER" id="PTHR11199">
    <property type="entry name" value="STROMAL ANTIGEN"/>
    <property type="match status" value="1"/>
</dbReference>
<proteinExistence type="inferred from homology"/>